<evidence type="ECO:0000313" key="1">
    <source>
        <dbReference type="EMBL" id="JAD30569.1"/>
    </source>
</evidence>
<name>A0A0A8YU27_ARUDO</name>
<accession>A0A0A8YU27</accession>
<proteinExistence type="predicted"/>
<reference evidence="1" key="2">
    <citation type="journal article" date="2015" name="Data Brief">
        <title>Shoot transcriptome of the giant reed, Arundo donax.</title>
        <authorList>
            <person name="Barrero R.A."/>
            <person name="Guerrero F.D."/>
            <person name="Moolhuijzen P."/>
            <person name="Goolsby J.A."/>
            <person name="Tidwell J."/>
            <person name="Bellgard S.E."/>
            <person name="Bellgard M.I."/>
        </authorList>
    </citation>
    <scope>NUCLEOTIDE SEQUENCE</scope>
    <source>
        <tissue evidence="1">Shoot tissue taken approximately 20 cm above the soil surface</tissue>
    </source>
</reference>
<protein>
    <submittedName>
        <fullName evidence="1">Uncharacterized protein</fullName>
    </submittedName>
</protein>
<dbReference type="AlphaFoldDB" id="A0A0A8YU27"/>
<reference evidence="1" key="1">
    <citation type="submission" date="2014-09" db="EMBL/GenBank/DDBJ databases">
        <authorList>
            <person name="Magalhaes I.L.F."/>
            <person name="Oliveira U."/>
            <person name="Santos F.R."/>
            <person name="Vidigal T.H.D.A."/>
            <person name="Brescovit A.D."/>
            <person name="Santos A.J."/>
        </authorList>
    </citation>
    <scope>NUCLEOTIDE SEQUENCE</scope>
    <source>
        <tissue evidence="1">Shoot tissue taken approximately 20 cm above the soil surface</tissue>
    </source>
</reference>
<dbReference type="EMBL" id="GBRH01267326">
    <property type="protein sequence ID" value="JAD30569.1"/>
    <property type="molecule type" value="Transcribed_RNA"/>
</dbReference>
<organism evidence="1">
    <name type="scientific">Arundo donax</name>
    <name type="common">Giant reed</name>
    <name type="synonym">Donax arundinaceus</name>
    <dbReference type="NCBI Taxonomy" id="35708"/>
    <lineage>
        <taxon>Eukaryota</taxon>
        <taxon>Viridiplantae</taxon>
        <taxon>Streptophyta</taxon>
        <taxon>Embryophyta</taxon>
        <taxon>Tracheophyta</taxon>
        <taxon>Spermatophyta</taxon>
        <taxon>Magnoliopsida</taxon>
        <taxon>Liliopsida</taxon>
        <taxon>Poales</taxon>
        <taxon>Poaceae</taxon>
        <taxon>PACMAD clade</taxon>
        <taxon>Arundinoideae</taxon>
        <taxon>Arundineae</taxon>
        <taxon>Arundo</taxon>
    </lineage>
</organism>
<sequence length="53" mass="5929">MMKSTDQAEPARGSLLSARSDCRCTSCFVRDRGRNSRILSRPLSTPLTARCRL</sequence>